<feature type="signal peptide" evidence="1">
    <location>
        <begin position="1"/>
        <end position="22"/>
    </location>
</feature>
<reference evidence="2 3" key="1">
    <citation type="submission" date="2023-12" db="EMBL/GenBank/DDBJ databases">
        <title>Baltic Sea Cyanobacteria.</title>
        <authorList>
            <person name="Delbaje E."/>
            <person name="Fewer D.P."/>
            <person name="Shishido T.K."/>
        </authorList>
    </citation>
    <scope>NUCLEOTIDE SEQUENCE [LARGE SCALE GENOMIC DNA]</scope>
    <source>
        <strain evidence="2 3">UHCC-0300</strain>
    </source>
</reference>
<keyword evidence="3" id="KW-1185">Reference proteome</keyword>
<protein>
    <submittedName>
        <fullName evidence="2">Uncharacterized protein</fullName>
    </submittedName>
</protein>
<evidence type="ECO:0000313" key="2">
    <source>
        <dbReference type="EMBL" id="MEA5582009.1"/>
    </source>
</evidence>
<keyword evidence="1" id="KW-0732">Signal</keyword>
<dbReference type="RefSeq" id="WP_323196334.1">
    <property type="nucleotide sequence ID" value="NZ_JAYGHG010000017.1"/>
</dbReference>
<accession>A0ABU5UFR3</accession>
<name>A0ABU5UFR3_9CYAN</name>
<dbReference type="EMBL" id="JAYGHG010000017">
    <property type="protein sequence ID" value="MEA5582009.1"/>
    <property type="molecule type" value="Genomic_DNA"/>
</dbReference>
<sequence>MNKFTCAMIIGTVLSVSAPAYAQNRAVNISVGSIGGPLDNVALRTIRQVAGFAVGTGTVNKFIIYTPGNGSPIPIEGGLSACAEAGFGISEARFNGFIRQLRSITPRPGTFLNVEPTTSCNLL</sequence>
<gene>
    <name evidence="2" type="ORF">VB620_11730</name>
</gene>
<comment type="caution">
    <text evidence="2">The sequence shown here is derived from an EMBL/GenBank/DDBJ whole genome shotgun (WGS) entry which is preliminary data.</text>
</comment>
<dbReference type="Proteomes" id="UP001302120">
    <property type="component" value="Unassembled WGS sequence"/>
</dbReference>
<organism evidence="2 3">
    <name type="scientific">Nodularia harveyana UHCC-0300</name>
    <dbReference type="NCBI Taxonomy" id="2974287"/>
    <lineage>
        <taxon>Bacteria</taxon>
        <taxon>Bacillati</taxon>
        <taxon>Cyanobacteriota</taxon>
        <taxon>Cyanophyceae</taxon>
        <taxon>Nostocales</taxon>
        <taxon>Nodulariaceae</taxon>
        <taxon>Nodularia</taxon>
    </lineage>
</organism>
<proteinExistence type="predicted"/>
<feature type="chain" id="PRO_5046158692" evidence="1">
    <location>
        <begin position="23"/>
        <end position="123"/>
    </location>
</feature>
<evidence type="ECO:0000313" key="3">
    <source>
        <dbReference type="Proteomes" id="UP001302120"/>
    </source>
</evidence>
<evidence type="ECO:0000256" key="1">
    <source>
        <dbReference type="SAM" id="SignalP"/>
    </source>
</evidence>